<dbReference type="AlphaFoldDB" id="A0A6V8MH85"/>
<dbReference type="InterPro" id="IPR045750">
    <property type="entry name" value="DUF6178"/>
</dbReference>
<reference evidence="2" key="1">
    <citation type="submission" date="2020-06" db="EMBL/GenBank/DDBJ databases">
        <title>Draft genomic sequence of Geomonas sp. Red330.</title>
        <authorList>
            <person name="Itoh H."/>
            <person name="Zhenxing X."/>
            <person name="Ushijima N."/>
            <person name="Masuda Y."/>
            <person name="Shiratori Y."/>
            <person name="Senoo K."/>
        </authorList>
    </citation>
    <scope>NUCLEOTIDE SEQUENCE [LARGE SCALE GENOMIC DNA]</scope>
    <source>
        <strain evidence="2">Red330</strain>
    </source>
</reference>
<accession>A0A6V8MH85</accession>
<dbReference type="Pfam" id="PF19676">
    <property type="entry name" value="DUF6178"/>
    <property type="match status" value="1"/>
</dbReference>
<gene>
    <name evidence="1" type="ORF">GMST_16470</name>
</gene>
<dbReference type="RefSeq" id="WP_183354164.1">
    <property type="nucleotide sequence ID" value="NZ_BLXX01000004.1"/>
</dbReference>
<dbReference type="EMBL" id="BLXX01000004">
    <property type="protein sequence ID" value="GFO59322.1"/>
    <property type="molecule type" value="Genomic_DNA"/>
</dbReference>
<dbReference type="Proteomes" id="UP000556026">
    <property type="component" value="Unassembled WGS sequence"/>
</dbReference>
<keyword evidence="2" id="KW-1185">Reference proteome</keyword>
<proteinExistence type="predicted"/>
<protein>
    <submittedName>
        <fullName evidence="1">Uncharacterized protein</fullName>
    </submittedName>
</protein>
<organism evidence="1 2">
    <name type="scientific">Geomonas silvestris</name>
    <dbReference type="NCBI Taxonomy" id="2740184"/>
    <lineage>
        <taxon>Bacteria</taxon>
        <taxon>Pseudomonadati</taxon>
        <taxon>Thermodesulfobacteriota</taxon>
        <taxon>Desulfuromonadia</taxon>
        <taxon>Geobacterales</taxon>
        <taxon>Geobacteraceae</taxon>
        <taxon>Geomonas</taxon>
    </lineage>
</organism>
<evidence type="ECO:0000313" key="1">
    <source>
        <dbReference type="EMBL" id="GFO59322.1"/>
    </source>
</evidence>
<comment type="caution">
    <text evidence="1">The sequence shown here is derived from an EMBL/GenBank/DDBJ whole genome shotgun (WGS) entry which is preliminary data.</text>
</comment>
<name>A0A6V8MH85_9BACT</name>
<evidence type="ECO:0000313" key="2">
    <source>
        <dbReference type="Proteomes" id="UP000556026"/>
    </source>
</evidence>
<sequence>MAKAGKDVAVTEELSPKTFAALSLAEKNGYLKTVSAKRRLDLMLGDPDAKRLIQALAPQELFWMVKEIGETDALELLQLSSAEQRIFIFDMELWNGFDFSEEQACHWLAYFMEGGEPSIHALLKQLDFGFLHLLLSRELTVGGGIGDLADDEERLGDYDHTFDNTFMLSFKNPKHSQVIGNFVGMIYRLDTPLYVALMEGIKGDVDLELEEQCQRFRTGRLEDLGFPPLDEALSIYARINPGSFQLEGGKEAQVSAGECPGLVPIAAEDTLLFRALARAGSETLWQELNYLVNSALVAEGSSLGDQEAMLGILHRVCGYLNIALEQLCGADGVKAADVLRSETLKHLFQLGFSIVMELKFAAQQTETADYASGKLLAGLKSKRPRFYRGLDADGIDGYREFATLDDVKKVASLLAQLAG</sequence>